<dbReference type="AlphaFoldDB" id="A0A6J6M2D6"/>
<protein>
    <submittedName>
        <fullName evidence="2">Unannotated protein</fullName>
    </submittedName>
</protein>
<evidence type="ECO:0000313" key="3">
    <source>
        <dbReference type="EMBL" id="CAB4807487.1"/>
    </source>
</evidence>
<gene>
    <name evidence="2" type="ORF">UFOPK2288_00801</name>
    <name evidence="3" type="ORF">UFOPK3056_00844</name>
</gene>
<keyword evidence="1" id="KW-1133">Transmembrane helix</keyword>
<reference evidence="2" key="1">
    <citation type="submission" date="2020-05" db="EMBL/GenBank/DDBJ databases">
        <authorList>
            <person name="Chiriac C."/>
            <person name="Salcher M."/>
            <person name="Ghai R."/>
            <person name="Kavagutti S V."/>
        </authorList>
    </citation>
    <scope>NUCLEOTIDE SEQUENCE</scope>
</reference>
<dbReference type="EMBL" id="CAEZWS010000037">
    <property type="protein sequence ID" value="CAB4666693.1"/>
    <property type="molecule type" value="Genomic_DNA"/>
</dbReference>
<dbReference type="EMBL" id="CAFAAR010000084">
    <property type="protein sequence ID" value="CAB4807487.1"/>
    <property type="molecule type" value="Genomic_DNA"/>
</dbReference>
<keyword evidence="1" id="KW-0472">Membrane</keyword>
<name>A0A6J6M2D6_9ZZZZ</name>
<feature type="transmembrane region" description="Helical" evidence="1">
    <location>
        <begin position="20"/>
        <end position="41"/>
    </location>
</feature>
<sequence length="43" mass="4399">MNAPLPVLTSKMRAEVPSAIFLLIIEDAISGIASTVAVTSLSA</sequence>
<organism evidence="2">
    <name type="scientific">freshwater metagenome</name>
    <dbReference type="NCBI Taxonomy" id="449393"/>
    <lineage>
        <taxon>unclassified sequences</taxon>
        <taxon>metagenomes</taxon>
        <taxon>ecological metagenomes</taxon>
    </lineage>
</organism>
<keyword evidence="1" id="KW-0812">Transmembrane</keyword>
<accession>A0A6J6M2D6</accession>
<proteinExistence type="predicted"/>
<evidence type="ECO:0000256" key="1">
    <source>
        <dbReference type="SAM" id="Phobius"/>
    </source>
</evidence>
<evidence type="ECO:0000313" key="2">
    <source>
        <dbReference type="EMBL" id="CAB4666693.1"/>
    </source>
</evidence>